<dbReference type="EMBL" id="SNRW01000754">
    <property type="protein sequence ID" value="KAA6399434.1"/>
    <property type="molecule type" value="Genomic_DNA"/>
</dbReference>
<gene>
    <name evidence="2" type="ORF">EZS28_005032</name>
</gene>
<evidence type="ECO:0000256" key="1">
    <source>
        <dbReference type="SAM" id="MobiDB-lite"/>
    </source>
</evidence>
<feature type="region of interest" description="Disordered" evidence="1">
    <location>
        <begin position="75"/>
        <end position="127"/>
    </location>
</feature>
<evidence type="ECO:0000313" key="2">
    <source>
        <dbReference type="EMBL" id="KAA6399434.1"/>
    </source>
</evidence>
<dbReference type="Proteomes" id="UP000324800">
    <property type="component" value="Unassembled WGS sequence"/>
</dbReference>
<dbReference type="AlphaFoldDB" id="A0A5J4WWL8"/>
<accession>A0A5J4WWL8</accession>
<sequence>MLVKVFQYKEADAGIQGFKRGIRQWRQYGGFDLIDLIESNREAQQMVNNLLTPQSQQLVQQADADTNQNINDYFKQTSHDVGSKREPSAPDRNNKETNKDQQYIGGLDQGQKPVHTQYGKDPNEPHKVVDYKVTGQDALTARQQKILQQKEEQLNLDITKTHKIATIRILSQVQAQEQLKNKLGRKKKWAFMPVNEVGEIAIKDLDLQLIEKFTLKLWYIEVIYVIRFQIILNLFTTQRRFTI</sequence>
<feature type="compositionally biased region" description="Basic and acidic residues" evidence="1">
    <location>
        <begin position="77"/>
        <end position="99"/>
    </location>
</feature>
<organism evidence="2 3">
    <name type="scientific">Streblomastix strix</name>
    <dbReference type="NCBI Taxonomy" id="222440"/>
    <lineage>
        <taxon>Eukaryota</taxon>
        <taxon>Metamonada</taxon>
        <taxon>Preaxostyla</taxon>
        <taxon>Oxymonadida</taxon>
        <taxon>Streblomastigidae</taxon>
        <taxon>Streblomastix</taxon>
    </lineage>
</organism>
<name>A0A5J4WWL8_9EUKA</name>
<reference evidence="2 3" key="1">
    <citation type="submission" date="2019-03" db="EMBL/GenBank/DDBJ databases">
        <title>Single cell metagenomics reveals metabolic interactions within the superorganism composed of flagellate Streblomastix strix and complex community of Bacteroidetes bacteria on its surface.</title>
        <authorList>
            <person name="Treitli S.C."/>
            <person name="Kolisko M."/>
            <person name="Husnik F."/>
            <person name="Keeling P."/>
            <person name="Hampl V."/>
        </authorList>
    </citation>
    <scope>NUCLEOTIDE SEQUENCE [LARGE SCALE GENOMIC DNA]</scope>
    <source>
        <strain evidence="2">ST1C</strain>
    </source>
</reference>
<protein>
    <submittedName>
        <fullName evidence="2">Uncharacterized protein</fullName>
    </submittedName>
</protein>
<evidence type="ECO:0000313" key="3">
    <source>
        <dbReference type="Proteomes" id="UP000324800"/>
    </source>
</evidence>
<comment type="caution">
    <text evidence="2">The sequence shown here is derived from an EMBL/GenBank/DDBJ whole genome shotgun (WGS) entry which is preliminary data.</text>
</comment>
<proteinExistence type="predicted"/>